<accession>A0ABX0UCL1</accession>
<comment type="caution">
    <text evidence="2">The sequence shown here is derived from an EMBL/GenBank/DDBJ whole genome shotgun (WGS) entry which is preliminary data.</text>
</comment>
<evidence type="ECO:0008006" key="4">
    <source>
        <dbReference type="Google" id="ProtNLM"/>
    </source>
</evidence>
<feature type="transmembrane region" description="Helical" evidence="1">
    <location>
        <begin position="45"/>
        <end position="64"/>
    </location>
</feature>
<dbReference type="EMBL" id="JAASQL010000001">
    <property type="protein sequence ID" value="NIJ45206.1"/>
    <property type="molecule type" value="Genomic_DNA"/>
</dbReference>
<keyword evidence="1" id="KW-0472">Membrane</keyword>
<keyword evidence="1" id="KW-1133">Transmembrane helix</keyword>
<dbReference type="Proteomes" id="UP000745859">
    <property type="component" value="Unassembled WGS sequence"/>
</dbReference>
<evidence type="ECO:0000256" key="1">
    <source>
        <dbReference type="SAM" id="Phobius"/>
    </source>
</evidence>
<dbReference type="Pfam" id="PF03203">
    <property type="entry name" value="MerC"/>
    <property type="match status" value="1"/>
</dbReference>
<feature type="transmembrane region" description="Helical" evidence="1">
    <location>
        <begin position="71"/>
        <end position="91"/>
    </location>
</feature>
<keyword evidence="3" id="KW-1185">Reference proteome</keyword>
<organism evidence="2 3">
    <name type="scientific">Wenyingzhuangia heitensis</name>
    <dbReference type="NCBI Taxonomy" id="1487859"/>
    <lineage>
        <taxon>Bacteria</taxon>
        <taxon>Pseudomonadati</taxon>
        <taxon>Bacteroidota</taxon>
        <taxon>Flavobacteriia</taxon>
        <taxon>Flavobacteriales</taxon>
        <taxon>Flavobacteriaceae</taxon>
        <taxon>Wenyingzhuangia</taxon>
    </lineage>
</organism>
<evidence type="ECO:0000313" key="3">
    <source>
        <dbReference type="Proteomes" id="UP000745859"/>
    </source>
</evidence>
<dbReference type="RefSeq" id="WP_317166186.1">
    <property type="nucleotide sequence ID" value="NZ_JAASQL010000001.1"/>
</dbReference>
<evidence type="ECO:0000313" key="2">
    <source>
        <dbReference type="EMBL" id="NIJ45206.1"/>
    </source>
</evidence>
<proteinExistence type="predicted"/>
<protein>
    <recommendedName>
        <fullName evidence="4">MerC mercury resistance protein</fullName>
    </recommendedName>
</protein>
<feature type="transmembrane region" description="Helical" evidence="1">
    <location>
        <begin position="12"/>
        <end position="33"/>
    </location>
</feature>
<sequence>MMILTKEKSDTLGALASSLCLIHCVATPFLFIAQTCATTCNGAVPHWWSFIDYIFLVISFFAVYKSTQETSISFIKPLLWFSWFVLFLIIANEKLELIILNEATIYIPALALIGLHLYNKKYCKCNVTKCCTNS</sequence>
<keyword evidence="1" id="KW-0812">Transmembrane</keyword>
<reference evidence="2 3" key="1">
    <citation type="submission" date="2020-03" db="EMBL/GenBank/DDBJ databases">
        <title>Genomic Encyclopedia of Type Strains, Phase IV (KMG-IV): sequencing the most valuable type-strain genomes for metagenomic binning, comparative biology and taxonomic classification.</title>
        <authorList>
            <person name="Goeker M."/>
        </authorList>
    </citation>
    <scope>NUCLEOTIDE SEQUENCE [LARGE SCALE GENOMIC DNA]</scope>
    <source>
        <strain evidence="2 3">DSM 101599</strain>
    </source>
</reference>
<name>A0ABX0UCL1_9FLAO</name>
<dbReference type="InterPro" id="IPR004891">
    <property type="entry name" value="Mercury-R_MerC"/>
</dbReference>
<gene>
    <name evidence="2" type="ORF">FHR24_001645</name>
</gene>
<feature type="transmembrane region" description="Helical" evidence="1">
    <location>
        <begin position="97"/>
        <end position="118"/>
    </location>
</feature>